<protein>
    <submittedName>
        <fullName evidence="2">YmaF family protein</fullName>
    </submittedName>
</protein>
<name>A0A1I1IPC7_9CLOT</name>
<dbReference type="Proteomes" id="UP000199263">
    <property type="component" value="Unassembled WGS sequence"/>
</dbReference>
<dbReference type="STRING" id="119641.SAMN05421842_10329"/>
<dbReference type="EMBL" id="FOMG01000003">
    <property type="protein sequence ID" value="SFC38065.1"/>
    <property type="molecule type" value="Genomic_DNA"/>
</dbReference>
<keyword evidence="3" id="KW-1185">Reference proteome</keyword>
<proteinExistence type="predicted"/>
<organism evidence="2 3">
    <name type="scientific">Clostridium uliginosum</name>
    <dbReference type="NCBI Taxonomy" id="119641"/>
    <lineage>
        <taxon>Bacteria</taxon>
        <taxon>Bacillati</taxon>
        <taxon>Bacillota</taxon>
        <taxon>Clostridia</taxon>
        <taxon>Eubacteriales</taxon>
        <taxon>Clostridiaceae</taxon>
        <taxon>Clostridium</taxon>
    </lineage>
</organism>
<accession>A0A1I1IPC7</accession>
<gene>
    <name evidence="2" type="ORF">SAMN05421842_10329</name>
</gene>
<reference evidence="2 3" key="1">
    <citation type="submission" date="2016-10" db="EMBL/GenBank/DDBJ databases">
        <authorList>
            <person name="de Groot N.N."/>
        </authorList>
    </citation>
    <scope>NUCLEOTIDE SEQUENCE [LARGE SCALE GENOMIC DNA]</scope>
    <source>
        <strain evidence="2 3">DSM 12992</strain>
    </source>
</reference>
<dbReference type="RefSeq" id="WP_090088645.1">
    <property type="nucleotide sequence ID" value="NZ_FOMG01000003.1"/>
</dbReference>
<feature type="region of interest" description="Disordered" evidence="1">
    <location>
        <begin position="1"/>
        <end position="21"/>
    </location>
</feature>
<sequence length="133" mass="15384">MGYKYNNRGRHSNENDEGNENYYRVKNHNHEFLSSTDYAKDEGVEHNHRIAGVTGPPMGPGKYHFHKIAVFTDTFDDHFHKICDTTGPALWLSDGKHIHLVEGTTEPEDQHDHDYFFTTLIQDPTNVPEDRNC</sequence>
<dbReference type="Pfam" id="PF12788">
    <property type="entry name" value="YmaF"/>
    <property type="match status" value="1"/>
</dbReference>
<evidence type="ECO:0000313" key="2">
    <source>
        <dbReference type="EMBL" id="SFC38065.1"/>
    </source>
</evidence>
<dbReference type="AlphaFoldDB" id="A0A1I1IPC7"/>
<dbReference type="OrthoDB" id="2967209at2"/>
<evidence type="ECO:0000313" key="3">
    <source>
        <dbReference type="Proteomes" id="UP000199263"/>
    </source>
</evidence>
<dbReference type="InterPro" id="IPR024307">
    <property type="entry name" value="YmaF"/>
</dbReference>
<evidence type="ECO:0000256" key="1">
    <source>
        <dbReference type="SAM" id="MobiDB-lite"/>
    </source>
</evidence>